<keyword evidence="3" id="KW-0732">Signal</keyword>
<dbReference type="Proteomes" id="UP001652625">
    <property type="component" value="Chromosome 11"/>
</dbReference>
<name>A0ABM4CYW9_HYDVU</name>
<dbReference type="SMART" id="SM00672">
    <property type="entry name" value="CAP10"/>
    <property type="match status" value="1"/>
</dbReference>
<proteinExistence type="inferred from homology"/>
<reference evidence="6" key="1">
    <citation type="submission" date="2025-08" db="UniProtKB">
        <authorList>
            <consortium name="RefSeq"/>
        </authorList>
    </citation>
    <scope>IDENTIFICATION</scope>
</reference>
<dbReference type="PANTHER" id="PTHR12203">
    <property type="entry name" value="KDEL LYS-ASP-GLU-LEU CONTAINING - RELATED"/>
    <property type="match status" value="1"/>
</dbReference>
<evidence type="ECO:0000256" key="2">
    <source>
        <dbReference type="ARBA" id="ARBA00022679"/>
    </source>
</evidence>
<accession>A0ABM4CYW9</accession>
<dbReference type="Pfam" id="PF05686">
    <property type="entry name" value="Glyco_transf_90"/>
    <property type="match status" value="1"/>
</dbReference>
<feature type="chain" id="PRO_5046490808" evidence="3">
    <location>
        <begin position="18"/>
        <end position="402"/>
    </location>
</feature>
<dbReference type="InterPro" id="IPR006598">
    <property type="entry name" value="CAP10"/>
</dbReference>
<dbReference type="GeneID" id="100206611"/>
<protein>
    <submittedName>
        <fullName evidence="6">Protein O-glucosyltransferase 1 isoform X2</fullName>
    </submittedName>
</protein>
<comment type="similarity">
    <text evidence="1">Belongs to the glycosyltransferase 90 family.</text>
</comment>
<evidence type="ECO:0000313" key="5">
    <source>
        <dbReference type="Proteomes" id="UP001652625"/>
    </source>
</evidence>
<sequence length="402" mass="47316">MGKLIVVWFLITSVIYTKQFDNIETSCSSGGCDGENEMNHEKNKYKNPNGKWSKYIRLIKDAVSMYKPCKTEDCFLLQRRADFRLWIDRGGIHESDFQNGIKLGEHYKIINHTLYRKKECIFPSRCKGNEHFILQLINQLPDMEMIINTHDWPKVYKYSALAPVFSFSKQINGSYDILYPAWSFWEGGPAIGPYPTGIGRWDIFTQTLTKEAELWPWEKKLKQGFFRGSRTSNERDPLILLSREQPMLVDAQYTKNQAWKSNEDTLNAPPAAEVTMEDHCRYKYLFNFRGIAASFRFKHLFLCESLVFHVGDEWIEFFYPAMKPWVHYVPVSKSLVEVGDLLQFFNENDHLAKEIANRGQSFVRTYLRMSDVSLYWYNLLKRYAKLSKWKVLKDPSFIEVKL</sequence>
<evidence type="ECO:0000256" key="1">
    <source>
        <dbReference type="ARBA" id="ARBA00010118"/>
    </source>
</evidence>
<feature type="signal peptide" evidence="3">
    <location>
        <begin position="1"/>
        <end position="17"/>
    </location>
</feature>
<gene>
    <name evidence="6" type="primary">LOC100206611</name>
</gene>
<organism evidence="5 6">
    <name type="scientific">Hydra vulgaris</name>
    <name type="common">Hydra</name>
    <name type="synonym">Hydra attenuata</name>
    <dbReference type="NCBI Taxonomy" id="6087"/>
    <lineage>
        <taxon>Eukaryota</taxon>
        <taxon>Metazoa</taxon>
        <taxon>Cnidaria</taxon>
        <taxon>Hydrozoa</taxon>
        <taxon>Hydroidolina</taxon>
        <taxon>Anthoathecata</taxon>
        <taxon>Aplanulata</taxon>
        <taxon>Hydridae</taxon>
        <taxon>Hydra</taxon>
    </lineage>
</organism>
<dbReference type="PANTHER" id="PTHR12203:SF35">
    <property type="entry name" value="PROTEIN O-GLUCOSYLTRANSFERASE 1"/>
    <property type="match status" value="1"/>
</dbReference>
<dbReference type="RefSeq" id="XP_065667167.1">
    <property type="nucleotide sequence ID" value="XM_065811095.1"/>
</dbReference>
<keyword evidence="2" id="KW-0808">Transferase</keyword>
<evidence type="ECO:0000259" key="4">
    <source>
        <dbReference type="SMART" id="SM00672"/>
    </source>
</evidence>
<evidence type="ECO:0000313" key="6">
    <source>
        <dbReference type="RefSeq" id="XP_065667167.1"/>
    </source>
</evidence>
<evidence type="ECO:0000256" key="3">
    <source>
        <dbReference type="SAM" id="SignalP"/>
    </source>
</evidence>
<dbReference type="InterPro" id="IPR051091">
    <property type="entry name" value="O-Glucosyltr/Glycosyltrsf_90"/>
</dbReference>
<feature type="domain" description="Glycosyl transferase CAP10" evidence="4">
    <location>
        <begin position="139"/>
        <end position="390"/>
    </location>
</feature>
<keyword evidence="5" id="KW-1185">Reference proteome</keyword>